<dbReference type="AlphaFoldDB" id="A0A7K3LGB8"/>
<name>A0A7K3LGB8_9MYCO</name>
<feature type="region of interest" description="Disordered" evidence="1">
    <location>
        <begin position="1"/>
        <end position="37"/>
    </location>
</feature>
<accession>A0A7K3LGB8</accession>
<dbReference type="Proteomes" id="UP000466523">
    <property type="component" value="Unassembled WGS sequence"/>
</dbReference>
<dbReference type="EMBL" id="JAACYR010000058">
    <property type="protein sequence ID" value="NDJ90646.1"/>
    <property type="molecule type" value="Genomic_DNA"/>
</dbReference>
<evidence type="ECO:0000313" key="2">
    <source>
        <dbReference type="EMBL" id="NDJ90646.1"/>
    </source>
</evidence>
<proteinExistence type="predicted"/>
<reference evidence="2 3" key="1">
    <citation type="submission" date="2020-01" db="EMBL/GenBank/DDBJ databases">
        <authorList>
            <person name="Sanchez-Estrada R."/>
            <person name="Gonzalez-Y-Merchand J.A."/>
            <person name="Rivera-Gutierrez S."/>
        </authorList>
    </citation>
    <scope>NUCLEOTIDE SEQUENCE [LARGE SCALE GENOMIC DNA]</scope>
    <source>
        <strain evidence="2 3">CST 7247</strain>
    </source>
</reference>
<comment type="caution">
    <text evidence="2">The sequence shown here is derived from an EMBL/GenBank/DDBJ whole genome shotgun (WGS) entry which is preliminary data.</text>
</comment>
<dbReference type="OrthoDB" id="4762992at2"/>
<evidence type="ECO:0000256" key="1">
    <source>
        <dbReference type="SAM" id="MobiDB-lite"/>
    </source>
</evidence>
<sequence length="74" mass="7781">MMTNAEGLPPTADVPEADRAEQWLAADATDDGGLDPARLENIDEIDANPADVIDQAISVPLPDEDYDVGQSDSG</sequence>
<protein>
    <submittedName>
        <fullName evidence="2">Uncharacterized protein</fullName>
    </submittedName>
</protein>
<evidence type="ECO:0000313" key="3">
    <source>
        <dbReference type="Proteomes" id="UP000466523"/>
    </source>
</evidence>
<organism evidence="2 3">
    <name type="scientific">Mycolicibacter kumamotonensis</name>
    <dbReference type="NCBI Taxonomy" id="354243"/>
    <lineage>
        <taxon>Bacteria</taxon>
        <taxon>Bacillati</taxon>
        <taxon>Actinomycetota</taxon>
        <taxon>Actinomycetes</taxon>
        <taxon>Mycobacteriales</taxon>
        <taxon>Mycobacteriaceae</taxon>
        <taxon>Mycolicibacter</taxon>
    </lineage>
</organism>
<gene>
    <name evidence="2" type="ORF">GWR20_16030</name>
</gene>